<dbReference type="HOGENOM" id="CLU_1162997_0_0_1"/>
<evidence type="ECO:0000256" key="1">
    <source>
        <dbReference type="SAM" id="MobiDB-lite"/>
    </source>
</evidence>
<evidence type="ECO:0000313" key="3">
    <source>
        <dbReference type="EnsemblProtists" id="EKX35602"/>
    </source>
</evidence>
<dbReference type="GeneID" id="17292362"/>
<reference evidence="2 4" key="1">
    <citation type="journal article" date="2012" name="Nature">
        <title>Algal genomes reveal evolutionary mosaicism and the fate of nucleomorphs.</title>
        <authorList>
            <consortium name="DOE Joint Genome Institute"/>
            <person name="Curtis B.A."/>
            <person name="Tanifuji G."/>
            <person name="Burki F."/>
            <person name="Gruber A."/>
            <person name="Irimia M."/>
            <person name="Maruyama S."/>
            <person name="Arias M.C."/>
            <person name="Ball S.G."/>
            <person name="Gile G.H."/>
            <person name="Hirakawa Y."/>
            <person name="Hopkins J.F."/>
            <person name="Kuo A."/>
            <person name="Rensing S.A."/>
            <person name="Schmutz J."/>
            <person name="Symeonidi A."/>
            <person name="Elias M."/>
            <person name="Eveleigh R.J."/>
            <person name="Herman E.K."/>
            <person name="Klute M.J."/>
            <person name="Nakayama T."/>
            <person name="Obornik M."/>
            <person name="Reyes-Prieto A."/>
            <person name="Armbrust E.V."/>
            <person name="Aves S.J."/>
            <person name="Beiko R.G."/>
            <person name="Coutinho P."/>
            <person name="Dacks J.B."/>
            <person name="Durnford D.G."/>
            <person name="Fast N.M."/>
            <person name="Green B.R."/>
            <person name="Grisdale C.J."/>
            <person name="Hempel F."/>
            <person name="Henrissat B."/>
            <person name="Hoppner M.P."/>
            <person name="Ishida K."/>
            <person name="Kim E."/>
            <person name="Koreny L."/>
            <person name="Kroth P.G."/>
            <person name="Liu Y."/>
            <person name="Malik S.B."/>
            <person name="Maier U.G."/>
            <person name="McRose D."/>
            <person name="Mock T."/>
            <person name="Neilson J.A."/>
            <person name="Onodera N.T."/>
            <person name="Poole A.M."/>
            <person name="Pritham E.J."/>
            <person name="Richards T.A."/>
            <person name="Rocap G."/>
            <person name="Roy S.W."/>
            <person name="Sarai C."/>
            <person name="Schaack S."/>
            <person name="Shirato S."/>
            <person name="Slamovits C.H."/>
            <person name="Spencer D.F."/>
            <person name="Suzuki S."/>
            <person name="Worden A.Z."/>
            <person name="Zauner S."/>
            <person name="Barry K."/>
            <person name="Bell C."/>
            <person name="Bharti A.K."/>
            <person name="Crow J.A."/>
            <person name="Grimwood J."/>
            <person name="Kramer R."/>
            <person name="Lindquist E."/>
            <person name="Lucas S."/>
            <person name="Salamov A."/>
            <person name="McFadden G.I."/>
            <person name="Lane C.E."/>
            <person name="Keeling P.J."/>
            <person name="Gray M.W."/>
            <person name="Grigoriev I.V."/>
            <person name="Archibald J.M."/>
        </authorList>
    </citation>
    <scope>NUCLEOTIDE SEQUENCE</scope>
    <source>
        <strain evidence="2 4">CCMP2712</strain>
    </source>
</reference>
<dbReference type="EMBL" id="JH993087">
    <property type="protein sequence ID" value="EKX35602.1"/>
    <property type="molecule type" value="Genomic_DNA"/>
</dbReference>
<gene>
    <name evidence="2" type="ORF">GUITHDRAFT_118202</name>
</gene>
<accession>L1IHM2</accession>
<feature type="compositionally biased region" description="Polar residues" evidence="1">
    <location>
        <begin position="99"/>
        <end position="117"/>
    </location>
</feature>
<protein>
    <submittedName>
        <fullName evidence="2 3">Uncharacterized protein</fullName>
    </submittedName>
</protein>
<proteinExistence type="predicted"/>
<dbReference type="KEGG" id="gtt:GUITHDRAFT_118202"/>
<dbReference type="EnsemblProtists" id="EKX35602">
    <property type="protein sequence ID" value="EKX35602"/>
    <property type="gene ID" value="GUITHDRAFT_118202"/>
</dbReference>
<dbReference type="Proteomes" id="UP000011087">
    <property type="component" value="Unassembled WGS sequence"/>
</dbReference>
<keyword evidence="4" id="KW-1185">Reference proteome</keyword>
<sequence>MLGSGGYDAALDAFIRSSVAIQPPLETKTHRTPAEERGRAKLVRENEELKQTLLDAMVEPVRHRKLHTSMHDRKCRESSSNLSRNETHEAPSKIGSPGKGNNTHMKTSQHQTSSASGQVKIAKRERLSEKENMRKADYQVNYKYLNAKVLKQLHKTEPQFESIEEMLPKRRITPSLDWMAFTLTDSIRCRIMRDHCEIPVVSSDGFMRKHIESMMYDMQVENWQICHQFQQSRSKDVDK</sequence>
<reference evidence="4" key="2">
    <citation type="submission" date="2012-11" db="EMBL/GenBank/DDBJ databases">
        <authorList>
            <person name="Kuo A."/>
            <person name="Curtis B.A."/>
            <person name="Tanifuji G."/>
            <person name="Burki F."/>
            <person name="Gruber A."/>
            <person name="Irimia M."/>
            <person name="Maruyama S."/>
            <person name="Arias M.C."/>
            <person name="Ball S.G."/>
            <person name="Gile G.H."/>
            <person name="Hirakawa Y."/>
            <person name="Hopkins J.F."/>
            <person name="Rensing S.A."/>
            <person name="Schmutz J."/>
            <person name="Symeonidi A."/>
            <person name="Elias M."/>
            <person name="Eveleigh R.J."/>
            <person name="Herman E.K."/>
            <person name="Klute M.J."/>
            <person name="Nakayama T."/>
            <person name="Obornik M."/>
            <person name="Reyes-Prieto A."/>
            <person name="Armbrust E.V."/>
            <person name="Aves S.J."/>
            <person name="Beiko R.G."/>
            <person name="Coutinho P."/>
            <person name="Dacks J.B."/>
            <person name="Durnford D.G."/>
            <person name="Fast N.M."/>
            <person name="Green B.R."/>
            <person name="Grisdale C."/>
            <person name="Hempe F."/>
            <person name="Henrissat B."/>
            <person name="Hoppner M.P."/>
            <person name="Ishida K.-I."/>
            <person name="Kim E."/>
            <person name="Koreny L."/>
            <person name="Kroth P.G."/>
            <person name="Liu Y."/>
            <person name="Malik S.-B."/>
            <person name="Maier U.G."/>
            <person name="McRose D."/>
            <person name="Mock T."/>
            <person name="Neilson J.A."/>
            <person name="Onodera N.T."/>
            <person name="Poole A.M."/>
            <person name="Pritham E.J."/>
            <person name="Richards T.A."/>
            <person name="Rocap G."/>
            <person name="Roy S.W."/>
            <person name="Sarai C."/>
            <person name="Schaack S."/>
            <person name="Shirato S."/>
            <person name="Slamovits C.H."/>
            <person name="Spencer D.F."/>
            <person name="Suzuki S."/>
            <person name="Worden A.Z."/>
            <person name="Zauner S."/>
            <person name="Barry K."/>
            <person name="Bell C."/>
            <person name="Bharti A.K."/>
            <person name="Crow J.A."/>
            <person name="Grimwood J."/>
            <person name="Kramer R."/>
            <person name="Lindquist E."/>
            <person name="Lucas S."/>
            <person name="Salamov A."/>
            <person name="McFadden G.I."/>
            <person name="Lane C.E."/>
            <person name="Keeling P.J."/>
            <person name="Gray M.W."/>
            <person name="Grigoriev I.V."/>
            <person name="Archibald J.M."/>
        </authorList>
    </citation>
    <scope>NUCLEOTIDE SEQUENCE</scope>
    <source>
        <strain evidence="4">CCMP2712</strain>
    </source>
</reference>
<feature type="region of interest" description="Disordered" evidence="1">
    <location>
        <begin position="67"/>
        <end position="121"/>
    </location>
</feature>
<reference evidence="3" key="3">
    <citation type="submission" date="2015-06" db="UniProtKB">
        <authorList>
            <consortium name="EnsemblProtists"/>
        </authorList>
    </citation>
    <scope>IDENTIFICATION</scope>
</reference>
<name>L1IHM2_GUITC</name>
<evidence type="ECO:0000313" key="2">
    <source>
        <dbReference type="EMBL" id="EKX35602.1"/>
    </source>
</evidence>
<dbReference type="RefSeq" id="XP_005822582.1">
    <property type="nucleotide sequence ID" value="XM_005822525.1"/>
</dbReference>
<organism evidence="2">
    <name type="scientific">Guillardia theta (strain CCMP2712)</name>
    <name type="common">Cryptophyte</name>
    <dbReference type="NCBI Taxonomy" id="905079"/>
    <lineage>
        <taxon>Eukaryota</taxon>
        <taxon>Cryptophyceae</taxon>
        <taxon>Pyrenomonadales</taxon>
        <taxon>Geminigeraceae</taxon>
        <taxon>Guillardia</taxon>
    </lineage>
</organism>
<evidence type="ECO:0000313" key="4">
    <source>
        <dbReference type="Proteomes" id="UP000011087"/>
    </source>
</evidence>
<dbReference type="PaxDb" id="55529-EKX35602"/>
<dbReference type="AlphaFoldDB" id="L1IHM2"/>